<reference evidence="1 2" key="1">
    <citation type="submission" date="2011-02" db="EMBL/GenBank/DDBJ databases">
        <authorList>
            <person name="Nelson K.E."/>
            <person name="Sutton G."/>
            <person name="Torralba M."/>
            <person name="Durkin S."/>
            <person name="Harkins D."/>
            <person name="Montgomery R."/>
            <person name="Ziemer C."/>
            <person name="Klaassens E."/>
            <person name="Ocuiv P."/>
            <person name="Morrison M."/>
        </authorList>
    </citation>
    <scope>NUCLEOTIDE SEQUENCE [LARGE SCALE GENOMIC DNA]</scope>
    <source>
        <strain evidence="1 2">8</strain>
    </source>
</reference>
<keyword evidence="2" id="KW-1185">Reference proteome</keyword>
<comment type="caution">
    <text evidence="1">The sequence shown here is derived from an EMBL/GenBank/DDBJ whole genome shotgun (WGS) entry which is preliminary data.</text>
</comment>
<dbReference type="Proteomes" id="UP000004259">
    <property type="component" value="Unassembled WGS sequence"/>
</dbReference>
<sequence length="300" mass="36284">MNDYYAPYYEEYKKRSAMLELVRPADEVYAFINEQLELHERYMKLMRENAPDEEYEKFDSPFWRDNVRKFVGEEFWQASHLEQYDYALRTNADVWCRMYEYYYDIFRAMLKCELEENDRIVNAPLVLDRQHFVESWDAANIRFLKYVADHNINKDEYWQNYAYHVYTKYYVEYCSYVNRTSPSKEMVKNREREGEIPSLDRIHYNNWAHEYALEIVNSQYTNSRDLAKGANSDGMIWDKSFIPKKEENIKWAAFNQYEFMADPRFVDLLERLAADKGVTLPEAYEIYKSGKYTPIIISGS</sequence>
<dbReference type="AlphaFoldDB" id="E9S8Y0"/>
<dbReference type="STRING" id="246199.CUS_5625"/>
<protein>
    <submittedName>
        <fullName evidence="1">Uncharacterized protein</fullName>
    </submittedName>
</protein>
<dbReference type="OrthoDB" id="1822969at2"/>
<gene>
    <name evidence="1" type="ORF">CUS_5625</name>
</gene>
<organism evidence="1 2">
    <name type="scientific">Ruminococcus albus 8</name>
    <dbReference type="NCBI Taxonomy" id="246199"/>
    <lineage>
        <taxon>Bacteria</taxon>
        <taxon>Bacillati</taxon>
        <taxon>Bacillota</taxon>
        <taxon>Clostridia</taxon>
        <taxon>Eubacteriales</taxon>
        <taxon>Oscillospiraceae</taxon>
        <taxon>Ruminococcus</taxon>
    </lineage>
</organism>
<accession>E9S8Y0</accession>
<evidence type="ECO:0000313" key="1">
    <source>
        <dbReference type="EMBL" id="EGC04270.1"/>
    </source>
</evidence>
<evidence type="ECO:0000313" key="2">
    <source>
        <dbReference type="Proteomes" id="UP000004259"/>
    </source>
</evidence>
<dbReference type="RefSeq" id="WP_002847416.1">
    <property type="nucleotide sequence ID" value="NZ_ADKM02000031.1"/>
</dbReference>
<proteinExistence type="predicted"/>
<name>E9S8Y0_RUMAL</name>
<dbReference type="EMBL" id="ADKM02000031">
    <property type="protein sequence ID" value="EGC04270.1"/>
    <property type="molecule type" value="Genomic_DNA"/>
</dbReference>